<protein>
    <submittedName>
        <fullName evidence="1">Uncharacterized protein</fullName>
    </submittedName>
</protein>
<dbReference type="PATRIC" id="fig|363754.4.peg.4006"/>
<dbReference type="RefSeq" id="WP_004121176.1">
    <property type="nucleotide sequence ID" value="NZ_AQHN01000072.1"/>
</dbReference>
<organism evidence="1 2">
    <name type="scientific">Rhizobium freirei PRF 81</name>
    <dbReference type="NCBI Taxonomy" id="363754"/>
    <lineage>
        <taxon>Bacteria</taxon>
        <taxon>Pseudomonadati</taxon>
        <taxon>Pseudomonadota</taxon>
        <taxon>Alphaproteobacteria</taxon>
        <taxon>Hyphomicrobiales</taxon>
        <taxon>Rhizobiaceae</taxon>
        <taxon>Rhizobium/Agrobacterium group</taxon>
        <taxon>Rhizobium</taxon>
    </lineage>
</organism>
<gene>
    <name evidence="1" type="ORF">RHSP_31849</name>
</gene>
<reference evidence="1 2" key="1">
    <citation type="journal article" date="2012" name="BMC Genomics">
        <title>Genomic basis of broad host range and environmental adaptability of Rhizobium tropici CIAT 899 and Rhizobium sp. PRF 81 which are used in inoculants for common bean (Phaseolus vulgaris L.).</title>
        <authorList>
            <person name="Ormeno-Orrillo E."/>
            <person name="Menna P."/>
            <person name="Almeida L.G."/>
            <person name="Ollero F.J."/>
            <person name="Nicolas M.F."/>
            <person name="Pains Rodrigues E."/>
            <person name="Shigueyoshi Nakatani A."/>
            <person name="Silva Batista J.S."/>
            <person name="Oliveira Chueire L.M."/>
            <person name="Souza R.C."/>
            <person name="Ribeiro Vasconcelos A.T."/>
            <person name="Megias M."/>
            <person name="Hungria M."/>
            <person name="Martinez-Romero E."/>
        </authorList>
    </citation>
    <scope>NUCLEOTIDE SEQUENCE [LARGE SCALE GENOMIC DNA]</scope>
    <source>
        <strain evidence="1 2">PRF 81</strain>
    </source>
</reference>
<dbReference type="OrthoDB" id="8372454at2"/>
<proteinExistence type="predicted"/>
<sequence>MNQFAIGSMPVPGGFLGWFRKVHRADNEIVKGEKGLPIVFPTRAEAKAAAGDAMVAYINGSFVRSGEIIPAAKIEAERHFKKEKAA</sequence>
<dbReference type="Proteomes" id="UP000012429">
    <property type="component" value="Unassembled WGS sequence"/>
</dbReference>
<dbReference type="STRING" id="363754.RHSP_31849"/>
<dbReference type="EMBL" id="AQHN01000072">
    <property type="protein sequence ID" value="ENN86049.1"/>
    <property type="molecule type" value="Genomic_DNA"/>
</dbReference>
<evidence type="ECO:0000313" key="2">
    <source>
        <dbReference type="Proteomes" id="UP000012429"/>
    </source>
</evidence>
<accession>N6U072</accession>
<name>N6U072_9HYPH</name>
<keyword evidence="2" id="KW-1185">Reference proteome</keyword>
<dbReference type="AlphaFoldDB" id="N6U072"/>
<evidence type="ECO:0000313" key="1">
    <source>
        <dbReference type="EMBL" id="ENN86049.1"/>
    </source>
</evidence>
<comment type="caution">
    <text evidence="1">The sequence shown here is derived from an EMBL/GenBank/DDBJ whole genome shotgun (WGS) entry which is preliminary data.</text>
</comment>